<evidence type="ECO:0000256" key="1">
    <source>
        <dbReference type="SAM" id="MobiDB-lite"/>
    </source>
</evidence>
<comment type="caution">
    <text evidence="2">The sequence shown here is derived from an EMBL/GenBank/DDBJ whole genome shotgun (WGS) entry which is preliminary data.</text>
</comment>
<dbReference type="EMBL" id="SRLB01000005">
    <property type="protein sequence ID" value="TGE00638.1"/>
    <property type="molecule type" value="Genomic_DNA"/>
</dbReference>
<dbReference type="AlphaFoldDB" id="A0A4Z0NT90"/>
<protein>
    <submittedName>
        <fullName evidence="2">Uncharacterized protein</fullName>
    </submittedName>
</protein>
<evidence type="ECO:0000313" key="3">
    <source>
        <dbReference type="Proteomes" id="UP000297535"/>
    </source>
</evidence>
<dbReference type="Proteomes" id="UP000297535">
    <property type="component" value="Unassembled WGS sequence"/>
</dbReference>
<gene>
    <name evidence="2" type="ORF">EU555_07775</name>
</gene>
<sequence length="118" mass="12124">MPHFSADLLDAFLDGDPEEREALRALLASPSPASGTVRPAPSRDASIRDPARPTVTGILPAATSPTRTRTPRDGKAGRRPAPRSGQPSAGERSRGAPRPAGGRCRDGAGGPAVAVPEK</sequence>
<evidence type="ECO:0000313" key="2">
    <source>
        <dbReference type="EMBL" id="TGE00638.1"/>
    </source>
</evidence>
<feature type="region of interest" description="Disordered" evidence="1">
    <location>
        <begin position="26"/>
        <end position="118"/>
    </location>
</feature>
<organism evidence="2 3">
    <name type="scientific">Methylobacterium nonmethylotrophicum</name>
    <dbReference type="NCBI Taxonomy" id="1141884"/>
    <lineage>
        <taxon>Bacteria</taxon>
        <taxon>Pseudomonadati</taxon>
        <taxon>Pseudomonadota</taxon>
        <taxon>Alphaproteobacteria</taxon>
        <taxon>Hyphomicrobiales</taxon>
        <taxon>Methylobacteriaceae</taxon>
        <taxon>Methylobacterium</taxon>
    </lineage>
</organism>
<dbReference type="RefSeq" id="WP_135414103.1">
    <property type="nucleotide sequence ID" value="NZ_SRLB01000005.1"/>
</dbReference>
<keyword evidence="3" id="KW-1185">Reference proteome</keyword>
<accession>A0A4Z0NT90</accession>
<reference evidence="2 3" key="1">
    <citation type="submission" date="2019-04" db="EMBL/GenBank/DDBJ databases">
        <authorList>
            <person name="Feng G."/>
            <person name="Zhu H."/>
        </authorList>
    </citation>
    <scope>NUCLEOTIDE SEQUENCE [LARGE SCALE GENOMIC DNA]</scope>
    <source>
        <strain evidence="2 3">6HR-1</strain>
    </source>
</reference>
<proteinExistence type="predicted"/>
<name>A0A4Z0NT90_9HYPH</name>